<accession>A0AAD6CJR4</accession>
<feature type="region of interest" description="Disordered" evidence="1">
    <location>
        <begin position="527"/>
        <end position="702"/>
    </location>
</feature>
<feature type="compositionally biased region" description="Low complexity" evidence="1">
    <location>
        <begin position="345"/>
        <end position="359"/>
    </location>
</feature>
<feature type="compositionally biased region" description="Basic residues" evidence="1">
    <location>
        <begin position="372"/>
        <end position="386"/>
    </location>
</feature>
<dbReference type="EMBL" id="JAQIZZ010000008">
    <property type="protein sequence ID" value="KAJ5523875.1"/>
    <property type="molecule type" value="Genomic_DNA"/>
</dbReference>
<comment type="caution">
    <text evidence="3">The sequence shown here is derived from an EMBL/GenBank/DDBJ whole genome shotgun (WGS) entry which is preliminary data.</text>
</comment>
<dbReference type="Pfam" id="PF00226">
    <property type="entry name" value="DnaJ"/>
    <property type="match status" value="1"/>
</dbReference>
<feature type="compositionally biased region" description="Polar residues" evidence="1">
    <location>
        <begin position="476"/>
        <end position="485"/>
    </location>
</feature>
<organism evidence="3 4">
    <name type="scientific">Penicillium frequentans</name>
    <dbReference type="NCBI Taxonomy" id="3151616"/>
    <lineage>
        <taxon>Eukaryota</taxon>
        <taxon>Fungi</taxon>
        <taxon>Dikarya</taxon>
        <taxon>Ascomycota</taxon>
        <taxon>Pezizomycotina</taxon>
        <taxon>Eurotiomycetes</taxon>
        <taxon>Eurotiomycetidae</taxon>
        <taxon>Eurotiales</taxon>
        <taxon>Aspergillaceae</taxon>
        <taxon>Penicillium</taxon>
    </lineage>
</organism>
<feature type="compositionally biased region" description="Basic and acidic residues" evidence="1">
    <location>
        <begin position="67"/>
        <end position="84"/>
    </location>
</feature>
<dbReference type="Gene3D" id="1.10.287.110">
    <property type="entry name" value="DnaJ domain"/>
    <property type="match status" value="1"/>
</dbReference>
<feature type="compositionally biased region" description="Low complexity" evidence="1">
    <location>
        <begin position="456"/>
        <end position="475"/>
    </location>
</feature>
<dbReference type="PROSITE" id="PS50076">
    <property type="entry name" value="DNAJ_2"/>
    <property type="match status" value="1"/>
</dbReference>
<feature type="region of interest" description="Disordered" evidence="1">
    <location>
        <begin position="712"/>
        <end position="731"/>
    </location>
</feature>
<dbReference type="InterPro" id="IPR050817">
    <property type="entry name" value="DjlA_DnaK_co-chaperone"/>
</dbReference>
<dbReference type="Proteomes" id="UP001220324">
    <property type="component" value="Unassembled WGS sequence"/>
</dbReference>
<protein>
    <submittedName>
        <fullName evidence="3">Heat shock protein DnaJ N-terminal</fullName>
    </submittedName>
</protein>
<gene>
    <name evidence="3" type="ORF">N7494_010525</name>
</gene>
<dbReference type="InterPro" id="IPR036869">
    <property type="entry name" value="J_dom_sf"/>
</dbReference>
<feature type="compositionally biased region" description="Basic residues" evidence="1">
    <location>
        <begin position="334"/>
        <end position="344"/>
    </location>
</feature>
<dbReference type="PROSITE" id="PS00636">
    <property type="entry name" value="DNAJ_1"/>
    <property type="match status" value="1"/>
</dbReference>
<feature type="compositionally biased region" description="Polar residues" evidence="1">
    <location>
        <begin position="91"/>
        <end position="100"/>
    </location>
</feature>
<evidence type="ECO:0000256" key="1">
    <source>
        <dbReference type="SAM" id="MobiDB-lite"/>
    </source>
</evidence>
<evidence type="ECO:0000313" key="4">
    <source>
        <dbReference type="Proteomes" id="UP001220324"/>
    </source>
</evidence>
<dbReference type="AlphaFoldDB" id="A0AAD6CJR4"/>
<dbReference type="CDD" id="cd06257">
    <property type="entry name" value="DnaJ"/>
    <property type="match status" value="1"/>
</dbReference>
<sequence>MVKADVRRDYYADLGLAPSAESEEIKKQFRKLALKFHPDRNPGREQEFIAKFQSIQAAHEILSDPQQRLKYDTDRLRAGYDHVNPHGPSSPRASRAQTQRPAYDQWPNASTTPNASAGAQRYSAHARANPQQWTRGQDDAQTRADAYKGFSGMRGGSTAGASWRGFDPQTGRTSAGSTTAGASRQQNTPFGTGTPRPKSAYEYFKETHKAQNNTSPNSGRKKQGFAPGTAGGGDEPPARNTSAYTHNRSERPSSIYFDSVPPPTAKKPPPAPEPPQFTEEFERNRRGYASTGGEKTFFSSTPLGRPASTRPPSGSFRSPNPPSPVYPPADGRHHSASPKPRRRASYSPSPSTSSSGDSLESQDEWEEVVSKRNGKPKAVPKSRLPPHQKFSDFYRKADSNPGTGEEPSTRPGGHRYEDPRAPNNEPRRPRRVAGFGDLTADSDDNKGHNSDSAAFTRGSSRPQQPSQSTGSTSRTESAQSASNPATAAFGRRSTSDVNSLHKKFSAEDWRDHIEGFDFLGASASKLNAARKSPNSKPRGRAKPQYDSTDSVPSTGSAGLNTFGSVPEEESQQNAQKAPTPFAQAKFSADQWAEQLRNLSWDVPESDKQRQSAHTPPRSPRKQSRTGTKVRSAPQAASVASEADEAKDTINGTSVPGEVPNTEEAGGKTWAAPDVEAMDIDMESPPMPKKTPAGGAKNAGYPDLNNVAQEATATNAKAQQPKADGSASNTETRTPLFDLENLRNTAPFTSTNSGGIENLDDVHATLPFESRAKQQTTTKRDIRPRELKLPNPPKRPWAPQTVALSPGITVLPLEKWQYYVSQMGTYMHDWNVFNRKILSHFNARQEAVETGLSSNWISAVGDSTRLKLNEDDEADESSETRTADTFDLEETLVPGSGKGGFSAYLRGIEEDVQVRKHWEVACEMHRECILDLGRLREWIRNGGKVVSFSTI</sequence>
<dbReference type="FunFam" id="1.10.287.110:FF:000096">
    <property type="entry name" value="DnaJ domain protein"/>
    <property type="match status" value="1"/>
</dbReference>
<feature type="compositionally biased region" description="Low complexity" evidence="1">
    <location>
        <begin position="170"/>
        <end position="184"/>
    </location>
</feature>
<feature type="compositionally biased region" description="Pro residues" evidence="1">
    <location>
        <begin position="260"/>
        <end position="275"/>
    </location>
</feature>
<evidence type="ECO:0000313" key="3">
    <source>
        <dbReference type="EMBL" id="KAJ5523875.1"/>
    </source>
</evidence>
<proteinExistence type="predicted"/>
<dbReference type="InterPro" id="IPR001623">
    <property type="entry name" value="DnaJ_domain"/>
</dbReference>
<evidence type="ECO:0000259" key="2">
    <source>
        <dbReference type="PROSITE" id="PS50076"/>
    </source>
</evidence>
<dbReference type="InterPro" id="IPR018253">
    <property type="entry name" value="DnaJ_domain_CS"/>
</dbReference>
<keyword evidence="4" id="KW-1185">Reference proteome</keyword>
<dbReference type="PANTHER" id="PTHR24074">
    <property type="entry name" value="CO-CHAPERONE PROTEIN DJLA"/>
    <property type="match status" value="1"/>
</dbReference>
<feature type="domain" description="J" evidence="2">
    <location>
        <begin position="9"/>
        <end position="84"/>
    </location>
</feature>
<dbReference type="SMART" id="SM00271">
    <property type="entry name" value="DnaJ"/>
    <property type="match status" value="1"/>
</dbReference>
<name>A0AAD6CJR4_9EURO</name>
<feature type="region of interest" description="Disordered" evidence="1">
    <location>
        <begin position="63"/>
        <end position="500"/>
    </location>
</feature>
<reference evidence="3 4" key="1">
    <citation type="journal article" date="2023" name="IMA Fungus">
        <title>Comparative genomic study of the Penicillium genus elucidates a diverse pangenome and 15 lateral gene transfer events.</title>
        <authorList>
            <person name="Petersen C."/>
            <person name="Sorensen T."/>
            <person name="Nielsen M.R."/>
            <person name="Sondergaard T.E."/>
            <person name="Sorensen J.L."/>
            <person name="Fitzpatrick D.A."/>
            <person name="Frisvad J.C."/>
            <person name="Nielsen K.L."/>
        </authorList>
    </citation>
    <scope>NUCLEOTIDE SEQUENCE [LARGE SCALE GENOMIC DNA]</scope>
    <source>
        <strain evidence="3 4">IBT 35679</strain>
    </source>
</reference>
<dbReference type="SUPFAM" id="SSF46565">
    <property type="entry name" value="Chaperone J-domain"/>
    <property type="match status" value="1"/>
</dbReference>
<feature type="compositionally biased region" description="Polar residues" evidence="1">
    <location>
        <begin position="107"/>
        <end position="117"/>
    </location>
</feature>
<feature type="compositionally biased region" description="Basic and acidic residues" evidence="1">
    <location>
        <begin position="136"/>
        <end position="146"/>
    </location>
</feature>
<feature type="compositionally biased region" description="Basic and acidic residues" evidence="1">
    <location>
        <begin position="389"/>
        <end position="398"/>
    </location>
</feature>
<feature type="compositionally biased region" description="Polar residues" evidence="1">
    <location>
        <begin position="545"/>
        <end position="563"/>
    </location>
</feature>
<keyword evidence="3" id="KW-0346">Stress response</keyword>
<dbReference type="PRINTS" id="PR00625">
    <property type="entry name" value="JDOMAIN"/>
</dbReference>